<name>A0A9N9BQV3_9GLOM</name>
<dbReference type="InterPro" id="IPR006083">
    <property type="entry name" value="PRK/URK"/>
</dbReference>
<dbReference type="PRINTS" id="PR00988">
    <property type="entry name" value="URIDINKINASE"/>
</dbReference>
<keyword evidence="3" id="KW-1185">Reference proteome</keyword>
<evidence type="ECO:0000313" key="3">
    <source>
        <dbReference type="Proteomes" id="UP000789508"/>
    </source>
</evidence>
<dbReference type="SUPFAM" id="SSF52540">
    <property type="entry name" value="P-loop containing nucleoside triphosphate hydrolases"/>
    <property type="match status" value="1"/>
</dbReference>
<reference evidence="2" key="1">
    <citation type="submission" date="2021-06" db="EMBL/GenBank/DDBJ databases">
        <authorList>
            <person name="Kallberg Y."/>
            <person name="Tangrot J."/>
            <person name="Rosling A."/>
        </authorList>
    </citation>
    <scope>NUCLEOTIDE SEQUENCE</scope>
    <source>
        <strain evidence="2">FL130A</strain>
    </source>
</reference>
<dbReference type="AlphaFoldDB" id="A0A9N9BQV3"/>
<organism evidence="2 3">
    <name type="scientific">Ambispora leptoticha</name>
    <dbReference type="NCBI Taxonomy" id="144679"/>
    <lineage>
        <taxon>Eukaryota</taxon>
        <taxon>Fungi</taxon>
        <taxon>Fungi incertae sedis</taxon>
        <taxon>Mucoromycota</taxon>
        <taxon>Glomeromycotina</taxon>
        <taxon>Glomeromycetes</taxon>
        <taxon>Archaeosporales</taxon>
        <taxon>Ambisporaceae</taxon>
        <taxon>Ambispora</taxon>
    </lineage>
</organism>
<feature type="domain" description="Phosphoribulokinase/uridine kinase" evidence="1">
    <location>
        <begin position="52"/>
        <end position="233"/>
    </location>
</feature>
<dbReference type="Proteomes" id="UP000789508">
    <property type="component" value="Unassembled WGS sequence"/>
</dbReference>
<proteinExistence type="predicted"/>
<dbReference type="OrthoDB" id="738517at2759"/>
<dbReference type="InterPro" id="IPR027417">
    <property type="entry name" value="P-loop_NTPase"/>
</dbReference>
<gene>
    <name evidence="2" type="ORF">ALEPTO_LOCUS6904</name>
</gene>
<dbReference type="Pfam" id="PF00485">
    <property type="entry name" value="PRK"/>
    <property type="match status" value="1"/>
</dbReference>
<evidence type="ECO:0000259" key="1">
    <source>
        <dbReference type="Pfam" id="PF00485"/>
    </source>
</evidence>
<accession>A0A9N9BQV3</accession>
<sequence length="246" mass="28309">MDKKVIIPENKKVSIEELSYFETGAKDNQKVVKKVKEKGQQASQKKPLLVLISGGVASGKTTLTQQAKEYFEKSYQGEVITLSIDAYYTFSPLLFHLRNPNLSEVFQWEELNKDLELLSAGKSIYLPIYDDSEGRRFTRSNGLIKSSSVVIVEGIFTLFYEEIREKSDLRVYIEVDDDLRLVRRLERYNKGLKEGKFNKPVKYEIARYKTQAKKNQENFVEPTKRYADLIVNNNSLAGSVKEVLCL</sequence>
<dbReference type="GO" id="GO:0005524">
    <property type="term" value="F:ATP binding"/>
    <property type="evidence" value="ECO:0007669"/>
    <property type="project" value="InterPro"/>
</dbReference>
<dbReference type="PANTHER" id="PTHR10285">
    <property type="entry name" value="URIDINE KINASE"/>
    <property type="match status" value="1"/>
</dbReference>
<comment type="caution">
    <text evidence="2">The sequence shown here is derived from an EMBL/GenBank/DDBJ whole genome shotgun (WGS) entry which is preliminary data.</text>
</comment>
<dbReference type="EMBL" id="CAJVPS010002631">
    <property type="protein sequence ID" value="CAG8573046.1"/>
    <property type="molecule type" value="Genomic_DNA"/>
</dbReference>
<evidence type="ECO:0000313" key="2">
    <source>
        <dbReference type="EMBL" id="CAG8573046.1"/>
    </source>
</evidence>
<dbReference type="GO" id="GO:0016301">
    <property type="term" value="F:kinase activity"/>
    <property type="evidence" value="ECO:0007669"/>
    <property type="project" value="InterPro"/>
</dbReference>
<dbReference type="Gene3D" id="3.40.50.300">
    <property type="entry name" value="P-loop containing nucleotide triphosphate hydrolases"/>
    <property type="match status" value="1"/>
</dbReference>
<protein>
    <submittedName>
        <fullName evidence="2">1660_t:CDS:1</fullName>
    </submittedName>
</protein>